<dbReference type="OrthoDB" id="642536at2759"/>
<gene>
    <name evidence="2" type="ORF">L484_021728</name>
</gene>
<dbReference type="STRING" id="981085.W9RW78"/>
<organism evidence="2 3">
    <name type="scientific">Morus notabilis</name>
    <dbReference type="NCBI Taxonomy" id="981085"/>
    <lineage>
        <taxon>Eukaryota</taxon>
        <taxon>Viridiplantae</taxon>
        <taxon>Streptophyta</taxon>
        <taxon>Embryophyta</taxon>
        <taxon>Tracheophyta</taxon>
        <taxon>Spermatophyta</taxon>
        <taxon>Magnoliopsida</taxon>
        <taxon>eudicotyledons</taxon>
        <taxon>Gunneridae</taxon>
        <taxon>Pentapetalae</taxon>
        <taxon>rosids</taxon>
        <taxon>fabids</taxon>
        <taxon>Rosales</taxon>
        <taxon>Moraceae</taxon>
        <taxon>Moreae</taxon>
        <taxon>Morus</taxon>
    </lineage>
</organism>
<evidence type="ECO:0000259" key="1">
    <source>
        <dbReference type="PROSITE" id="PS50181"/>
    </source>
</evidence>
<dbReference type="EMBL" id="KE345760">
    <property type="protein sequence ID" value="EXC14231.1"/>
    <property type="molecule type" value="Genomic_DNA"/>
</dbReference>
<sequence>MAARRKRKRKQKKRRQLNEENGGEVVSVDWAGLPKGILEIIFERLSLFDCISVSNVCKPWRNVFSRELSCWEGLGFPSLFMSGQKDRDKRLCISMLEKRAWEMEIPEARGKYCWGSYQDWFILVDDVGCADDIKRYSLNISLFNPFTRSTINLPRTWDFYHNMVLSARPSLENCVCMLVHSKYQELAFWVPGAQSWNQYKVVGERPFEDAVFWNGSFYLLSKDNGIVQIDAASVSAALSKDDSVVTFESEIKTEFHEVIMPESENHANDAVLRYLVESCGKILLICRHFSTLLETRNFKVYELDIGQMSWKRVESLGDRILFLGKCSSRSFSAVELGVEMSNCIYFSNDKADPSGNEWHYSHLKGMSACLGFNNSGRKHWGIFRLGNRKNIHFCFRGHRDIFGPIWFTAPLWWYCNNFFING</sequence>
<dbReference type="PANTHER" id="PTHR44259">
    <property type="entry name" value="OS07G0183000 PROTEIN-RELATED"/>
    <property type="match status" value="1"/>
</dbReference>
<dbReference type="InterPro" id="IPR001810">
    <property type="entry name" value="F-box_dom"/>
</dbReference>
<dbReference type="Pfam" id="PF12937">
    <property type="entry name" value="F-box-like"/>
    <property type="match status" value="1"/>
</dbReference>
<name>W9RW78_9ROSA</name>
<proteinExistence type="predicted"/>
<dbReference type="KEGG" id="mnt:21404572"/>
<reference evidence="3" key="1">
    <citation type="submission" date="2013-01" db="EMBL/GenBank/DDBJ databases">
        <title>Draft Genome Sequence of a Mulberry Tree, Morus notabilis C.K. Schneid.</title>
        <authorList>
            <person name="He N."/>
            <person name="Zhao S."/>
        </authorList>
    </citation>
    <scope>NUCLEOTIDE SEQUENCE</scope>
</reference>
<dbReference type="Proteomes" id="UP000030645">
    <property type="component" value="Unassembled WGS sequence"/>
</dbReference>
<dbReference type="AlphaFoldDB" id="W9RW78"/>
<evidence type="ECO:0000313" key="3">
    <source>
        <dbReference type="Proteomes" id="UP000030645"/>
    </source>
</evidence>
<evidence type="ECO:0000313" key="2">
    <source>
        <dbReference type="EMBL" id="EXC14231.1"/>
    </source>
</evidence>
<dbReference type="SUPFAM" id="SSF81383">
    <property type="entry name" value="F-box domain"/>
    <property type="match status" value="1"/>
</dbReference>
<protein>
    <submittedName>
        <fullName evidence="2">F-box protein</fullName>
    </submittedName>
</protein>
<dbReference type="InterPro" id="IPR005174">
    <property type="entry name" value="KIB1-4_b-propeller"/>
</dbReference>
<dbReference type="Gene3D" id="1.20.1280.50">
    <property type="match status" value="1"/>
</dbReference>
<keyword evidence="3" id="KW-1185">Reference proteome</keyword>
<dbReference type="Pfam" id="PF03478">
    <property type="entry name" value="Beta-prop_KIB1-4"/>
    <property type="match status" value="1"/>
</dbReference>
<accession>W9RW78</accession>
<dbReference type="InterPro" id="IPR050942">
    <property type="entry name" value="F-box_BR-signaling"/>
</dbReference>
<dbReference type="InterPro" id="IPR036047">
    <property type="entry name" value="F-box-like_dom_sf"/>
</dbReference>
<dbReference type="PANTHER" id="PTHR44259:SF87">
    <property type="entry name" value="F-BOX DOMAIN-CONTAINING PROTEIN"/>
    <property type="match status" value="1"/>
</dbReference>
<dbReference type="eggNOG" id="ENOG502QWDK">
    <property type="taxonomic scope" value="Eukaryota"/>
</dbReference>
<dbReference type="PROSITE" id="PS50181">
    <property type="entry name" value="FBOX"/>
    <property type="match status" value="1"/>
</dbReference>
<feature type="domain" description="F-box" evidence="1">
    <location>
        <begin position="27"/>
        <end position="74"/>
    </location>
</feature>